<dbReference type="Proteomes" id="UP001196413">
    <property type="component" value="Unassembled WGS sequence"/>
</dbReference>
<comment type="caution">
    <text evidence="1">The sequence shown here is derived from an EMBL/GenBank/DDBJ whole genome shotgun (WGS) entry which is preliminary data.</text>
</comment>
<proteinExistence type="predicted"/>
<organism evidence="1 2">
    <name type="scientific">Parelaphostrongylus tenuis</name>
    <name type="common">Meningeal worm</name>
    <dbReference type="NCBI Taxonomy" id="148309"/>
    <lineage>
        <taxon>Eukaryota</taxon>
        <taxon>Metazoa</taxon>
        <taxon>Ecdysozoa</taxon>
        <taxon>Nematoda</taxon>
        <taxon>Chromadorea</taxon>
        <taxon>Rhabditida</taxon>
        <taxon>Rhabditina</taxon>
        <taxon>Rhabditomorpha</taxon>
        <taxon>Strongyloidea</taxon>
        <taxon>Metastrongylidae</taxon>
        <taxon>Parelaphostrongylus</taxon>
    </lineage>
</organism>
<dbReference type="AlphaFoldDB" id="A0AAD5R4X1"/>
<reference evidence="1" key="1">
    <citation type="submission" date="2021-06" db="EMBL/GenBank/DDBJ databases">
        <title>Parelaphostrongylus tenuis whole genome reference sequence.</title>
        <authorList>
            <person name="Garwood T.J."/>
            <person name="Larsen P.A."/>
            <person name="Fountain-Jones N.M."/>
            <person name="Garbe J.R."/>
            <person name="Macchietto M.G."/>
            <person name="Kania S.A."/>
            <person name="Gerhold R.W."/>
            <person name="Richards J.E."/>
            <person name="Wolf T.M."/>
        </authorList>
    </citation>
    <scope>NUCLEOTIDE SEQUENCE</scope>
    <source>
        <strain evidence="1">MNPRO001-30</strain>
        <tissue evidence="1">Meninges</tissue>
    </source>
</reference>
<gene>
    <name evidence="1" type="ORF">KIN20_030942</name>
</gene>
<evidence type="ECO:0000313" key="2">
    <source>
        <dbReference type="Proteomes" id="UP001196413"/>
    </source>
</evidence>
<protein>
    <submittedName>
        <fullName evidence="1">Uncharacterized protein</fullName>
    </submittedName>
</protein>
<accession>A0AAD5R4X1</accession>
<dbReference type="EMBL" id="JAHQIW010006571">
    <property type="protein sequence ID" value="KAJ1369468.1"/>
    <property type="molecule type" value="Genomic_DNA"/>
</dbReference>
<evidence type="ECO:0000313" key="1">
    <source>
        <dbReference type="EMBL" id="KAJ1369468.1"/>
    </source>
</evidence>
<sequence length="83" mass="9361">MTFSADFESRDLPPAVPPPSPSLMFLPRMMHSAMKSQGIGIIELPASLERPSTRIYARPNLIPLRDESREKLPSRNAVDNLDW</sequence>
<name>A0AAD5R4X1_PARTN</name>
<keyword evidence="2" id="KW-1185">Reference proteome</keyword>